<reference evidence="9 10" key="1">
    <citation type="submission" date="2014-09" db="EMBL/GenBank/DDBJ databases">
        <title>Whole genome shotgun sequence of Escherichia vulneris NBRC 102420.</title>
        <authorList>
            <person name="Yoshida Y."/>
            <person name="Hosoyama A."/>
            <person name="Tsuchikane K."/>
            <person name="Ohji S."/>
            <person name="Ichikawa N."/>
            <person name="Kimura A."/>
            <person name="Yamazoe A."/>
            <person name="Ezaki T."/>
            <person name="Fujita N."/>
        </authorList>
    </citation>
    <scope>NUCLEOTIDE SEQUENCE [LARGE SCALE GENOMIC DNA]</scope>
    <source>
        <strain evidence="9 10">NBRC 102420</strain>
    </source>
</reference>
<accession>A0A090V9W8</accession>
<dbReference type="NCBIfam" id="NF007621">
    <property type="entry name" value="PRK10276.1"/>
    <property type="match status" value="1"/>
</dbReference>
<dbReference type="PANTHER" id="PTHR33516:SF2">
    <property type="entry name" value="LEXA REPRESSOR-RELATED"/>
    <property type="match status" value="1"/>
</dbReference>
<dbReference type="GO" id="GO:0006355">
    <property type="term" value="P:regulation of DNA-templated transcription"/>
    <property type="evidence" value="ECO:0007669"/>
    <property type="project" value="InterPro"/>
</dbReference>
<dbReference type="GO" id="GO:0006281">
    <property type="term" value="P:DNA repair"/>
    <property type="evidence" value="ECO:0007669"/>
    <property type="project" value="UniProtKB-KW"/>
</dbReference>
<evidence type="ECO:0000259" key="8">
    <source>
        <dbReference type="Pfam" id="PF00717"/>
    </source>
</evidence>
<evidence type="ECO:0000256" key="1">
    <source>
        <dbReference type="ARBA" id="ARBA00007484"/>
    </source>
</evidence>
<dbReference type="InterPro" id="IPR036286">
    <property type="entry name" value="LexA/Signal_pep-like_sf"/>
</dbReference>
<protein>
    <submittedName>
        <fullName evidence="9">UmuD protein</fullName>
    </submittedName>
</protein>
<dbReference type="Gene3D" id="2.10.109.10">
    <property type="entry name" value="Umud Fragment, subunit A"/>
    <property type="match status" value="1"/>
</dbReference>
<dbReference type="GO" id="GO:0003677">
    <property type="term" value="F:DNA binding"/>
    <property type="evidence" value="ECO:0007669"/>
    <property type="project" value="InterPro"/>
</dbReference>
<comment type="similarity">
    <text evidence="1 7">Belongs to the peptidase S24 family.</text>
</comment>
<dbReference type="eggNOG" id="COG1974">
    <property type="taxonomic scope" value="Bacteria"/>
</dbReference>
<dbReference type="EMBL" id="BBMZ01000030">
    <property type="protein sequence ID" value="GAL60114.1"/>
    <property type="molecule type" value="Genomic_DNA"/>
</dbReference>
<dbReference type="Proteomes" id="UP000029462">
    <property type="component" value="Unassembled WGS sequence"/>
</dbReference>
<dbReference type="PANTHER" id="PTHR33516">
    <property type="entry name" value="LEXA REPRESSOR"/>
    <property type="match status" value="1"/>
</dbReference>
<dbReference type="GO" id="GO:0016787">
    <property type="term" value="F:hydrolase activity"/>
    <property type="evidence" value="ECO:0007669"/>
    <property type="project" value="UniProtKB-KW"/>
</dbReference>
<dbReference type="STRING" id="1115515.EV102420_30_00010"/>
<keyword evidence="2" id="KW-0227">DNA damage</keyword>
<comment type="caution">
    <text evidence="9">The sequence shown here is derived from an EMBL/GenBank/DDBJ whole genome shotgun (WGS) entry which is preliminary data.</text>
</comment>
<dbReference type="GO" id="GO:0009432">
    <property type="term" value="P:SOS response"/>
    <property type="evidence" value="ECO:0007669"/>
    <property type="project" value="UniProtKB-KW"/>
</dbReference>
<evidence type="ECO:0000313" key="10">
    <source>
        <dbReference type="Proteomes" id="UP000029462"/>
    </source>
</evidence>
<dbReference type="RefSeq" id="WP_042395188.1">
    <property type="nucleotide sequence ID" value="NZ_BBMZ01000030.1"/>
</dbReference>
<evidence type="ECO:0000256" key="5">
    <source>
        <dbReference type="ARBA" id="ARBA00023204"/>
    </source>
</evidence>
<keyword evidence="6" id="KW-0742">SOS response</keyword>
<sequence>MHLQRLIFPETPVHIPVYGDTISAGFPSPAADYIESGIDLICQLIPHPSSTYTLRVSGDSMINAGITDGSYLLVDFSIHPQHGDIVVANIAGEFTVKRLVTHPVAQLVAENPAYPPIKIYDADGLEIVGVVISVITTLRRNHVCPR</sequence>
<keyword evidence="3 7" id="KW-0378">Hydrolase</keyword>
<proteinExistence type="inferred from homology"/>
<dbReference type="Pfam" id="PF00717">
    <property type="entry name" value="Peptidase_S24"/>
    <property type="match status" value="1"/>
</dbReference>
<dbReference type="SUPFAM" id="SSF51306">
    <property type="entry name" value="LexA/Signal peptidase"/>
    <property type="match status" value="1"/>
</dbReference>
<evidence type="ECO:0000256" key="6">
    <source>
        <dbReference type="ARBA" id="ARBA00023236"/>
    </source>
</evidence>
<evidence type="ECO:0000256" key="4">
    <source>
        <dbReference type="ARBA" id="ARBA00022813"/>
    </source>
</evidence>
<evidence type="ECO:0000313" key="9">
    <source>
        <dbReference type="EMBL" id="GAL60114.1"/>
    </source>
</evidence>
<keyword evidence="4 7" id="KW-0068">Autocatalytic cleavage</keyword>
<dbReference type="InterPro" id="IPR015927">
    <property type="entry name" value="Peptidase_S24_S26A/B/C"/>
</dbReference>
<name>A0A090V9W8_PSEVU</name>
<evidence type="ECO:0000256" key="3">
    <source>
        <dbReference type="ARBA" id="ARBA00022801"/>
    </source>
</evidence>
<evidence type="ECO:0000256" key="7">
    <source>
        <dbReference type="RuleBase" id="RU003991"/>
    </source>
</evidence>
<keyword evidence="5" id="KW-0234">DNA repair</keyword>
<dbReference type="InterPro" id="IPR050077">
    <property type="entry name" value="LexA_repressor"/>
</dbReference>
<dbReference type="InterPro" id="IPR039418">
    <property type="entry name" value="LexA-like"/>
</dbReference>
<dbReference type="PRINTS" id="PR00726">
    <property type="entry name" value="LEXASERPTASE"/>
</dbReference>
<organism evidence="9 10">
    <name type="scientific">Pseudescherichia vulneris NBRC 102420</name>
    <dbReference type="NCBI Taxonomy" id="1115515"/>
    <lineage>
        <taxon>Bacteria</taxon>
        <taxon>Pseudomonadati</taxon>
        <taxon>Pseudomonadota</taxon>
        <taxon>Gammaproteobacteria</taxon>
        <taxon>Enterobacterales</taxon>
        <taxon>Enterobacteriaceae</taxon>
        <taxon>Pseudescherichia</taxon>
    </lineage>
</organism>
<feature type="domain" description="Peptidase S24/S26A/S26B/S26C" evidence="8">
    <location>
        <begin position="16"/>
        <end position="132"/>
    </location>
</feature>
<gene>
    <name evidence="9" type="primary">umuD</name>
    <name evidence="9" type="ORF">EV102420_30_00010</name>
</gene>
<evidence type="ECO:0000256" key="2">
    <source>
        <dbReference type="ARBA" id="ARBA00022763"/>
    </source>
</evidence>
<dbReference type="CDD" id="cd06529">
    <property type="entry name" value="S24_LexA-like"/>
    <property type="match status" value="1"/>
</dbReference>
<dbReference type="AlphaFoldDB" id="A0A090V9W8"/>
<keyword evidence="10" id="KW-1185">Reference proteome</keyword>
<dbReference type="OrthoDB" id="9787787at2"/>
<dbReference type="InterPro" id="IPR006197">
    <property type="entry name" value="Peptidase_S24_LexA"/>
</dbReference>